<dbReference type="GO" id="GO:0005524">
    <property type="term" value="F:ATP binding"/>
    <property type="evidence" value="ECO:0007669"/>
    <property type="project" value="UniProtKB-KW"/>
</dbReference>
<proteinExistence type="predicted"/>
<accession>A0A7X2MQI4</accession>
<keyword evidence="1" id="KW-0547">Nucleotide-binding</keyword>
<dbReference type="AlphaFoldDB" id="A0A7X2MQI4"/>
<keyword evidence="1" id="KW-0067">ATP-binding</keyword>
<name>A0A7X2MQI4_ENTAG</name>
<dbReference type="Proteomes" id="UP000461948">
    <property type="component" value="Unassembled WGS sequence"/>
</dbReference>
<organism evidence="1 2">
    <name type="scientific">Enterobacter agglomerans</name>
    <name type="common">Erwinia herbicola</name>
    <name type="synonym">Pantoea agglomerans</name>
    <dbReference type="NCBI Taxonomy" id="549"/>
    <lineage>
        <taxon>Bacteria</taxon>
        <taxon>Pseudomonadati</taxon>
        <taxon>Pseudomonadota</taxon>
        <taxon>Gammaproteobacteria</taxon>
        <taxon>Enterobacterales</taxon>
        <taxon>Erwiniaceae</taxon>
        <taxon>Pantoea</taxon>
        <taxon>Pantoea agglomerans group</taxon>
    </lineage>
</organism>
<reference evidence="1 2" key="1">
    <citation type="submission" date="2019-11" db="EMBL/GenBank/DDBJ databases">
        <title>Draft Genome Sequence of Plant Growth-Promoting Rhizosphere-Associated Bacteria.</title>
        <authorList>
            <person name="Vasilyev I.Y."/>
            <person name="Radchenko V."/>
            <person name="Ilnitskaya E.V."/>
        </authorList>
    </citation>
    <scope>NUCLEOTIDE SEQUENCE [LARGE SCALE GENOMIC DNA]</scope>
    <source>
        <strain evidence="1 2">VRA_MhP_f</strain>
    </source>
</reference>
<evidence type="ECO:0000313" key="1">
    <source>
        <dbReference type="EMBL" id="MSE17470.1"/>
    </source>
</evidence>
<dbReference type="EMBL" id="WKLC01001191">
    <property type="protein sequence ID" value="MSE17470.1"/>
    <property type="molecule type" value="Genomic_DNA"/>
</dbReference>
<gene>
    <name evidence="1" type="ORF">GKC49_20905</name>
</gene>
<feature type="non-terminal residue" evidence="1">
    <location>
        <position position="31"/>
    </location>
</feature>
<protein>
    <submittedName>
        <fullName evidence="1">ABC transporter ATP-binding protein</fullName>
    </submittedName>
</protein>
<comment type="caution">
    <text evidence="1">The sequence shown here is derived from an EMBL/GenBank/DDBJ whole genome shotgun (WGS) entry which is preliminary data.</text>
</comment>
<sequence>MSDALFTQTQLADRHRVQRDPVLQLEKISVS</sequence>
<evidence type="ECO:0000313" key="2">
    <source>
        <dbReference type="Proteomes" id="UP000461948"/>
    </source>
</evidence>